<comment type="caution">
    <text evidence="1">The sequence shown here is derived from an EMBL/GenBank/DDBJ whole genome shotgun (WGS) entry which is preliminary data.</text>
</comment>
<sequence>MYSKFTVFTFLLLSFHFSKAQKSFEPGYLVTSPSDTTRGYIDYKSWSRNPETIHFKASSDEKVETYGLSDIEGFGVHGENYVKAHVEVNISATEIDKLSSSPVPEVIKTVAFLLVVNNSPKALFYLKDKDGKVHLYIRDKDGPYQLLINHRYLANNGQAVNVTYYREQLKNFFADCPGLIADQRMLPYSQQSIGKVFDRFYEKCSSQKAPVTSYKPTGSSIQVGVVAGMSSSKLSFEGSVEPELVNGDFPLSNKVSGGVFLNFVFPRLKQRASLYNELAFTSYKSSITSQTTYSDNSYSKVGTTFGFGYIKLINMIRYQIPVGDVKLFLNGGITNGRAISVTNERTTEDRFQTSAPTMTRKVAMDGARKYEFGLIFGLGVTYKKFGFELRHEASDGMSLYDKLKSNVKRNYFLLSYRLLEK</sequence>
<dbReference type="EMBL" id="PYAS01000005">
    <property type="protein sequence ID" value="PSL29440.1"/>
    <property type="molecule type" value="Genomic_DNA"/>
</dbReference>
<dbReference type="Proteomes" id="UP000241964">
    <property type="component" value="Unassembled WGS sequence"/>
</dbReference>
<accession>A0A2P8G614</accession>
<dbReference type="OrthoDB" id="815717at2"/>
<dbReference type="AlphaFoldDB" id="A0A2P8G614"/>
<evidence type="ECO:0000313" key="1">
    <source>
        <dbReference type="EMBL" id="PSL29440.1"/>
    </source>
</evidence>
<proteinExistence type="predicted"/>
<dbReference type="RefSeq" id="WP_106595712.1">
    <property type="nucleotide sequence ID" value="NZ_PYAS01000005.1"/>
</dbReference>
<gene>
    <name evidence="1" type="ORF">CLV60_105282</name>
</gene>
<organism evidence="1 2">
    <name type="scientific">Dyadobacter jiangsuensis</name>
    <dbReference type="NCBI Taxonomy" id="1591085"/>
    <lineage>
        <taxon>Bacteria</taxon>
        <taxon>Pseudomonadati</taxon>
        <taxon>Bacteroidota</taxon>
        <taxon>Cytophagia</taxon>
        <taxon>Cytophagales</taxon>
        <taxon>Spirosomataceae</taxon>
        <taxon>Dyadobacter</taxon>
    </lineage>
</organism>
<protein>
    <submittedName>
        <fullName evidence="1">Uncharacterized protein</fullName>
    </submittedName>
</protein>
<name>A0A2P8G614_9BACT</name>
<keyword evidence="2" id="KW-1185">Reference proteome</keyword>
<evidence type="ECO:0000313" key="2">
    <source>
        <dbReference type="Proteomes" id="UP000241964"/>
    </source>
</evidence>
<reference evidence="1 2" key="1">
    <citation type="submission" date="2018-03" db="EMBL/GenBank/DDBJ databases">
        <title>Genomic Encyclopedia of Archaeal and Bacterial Type Strains, Phase II (KMG-II): from individual species to whole genera.</title>
        <authorList>
            <person name="Goeker M."/>
        </authorList>
    </citation>
    <scope>NUCLEOTIDE SEQUENCE [LARGE SCALE GENOMIC DNA]</scope>
    <source>
        <strain evidence="1 2">DSM 29057</strain>
    </source>
</reference>